<dbReference type="InterPro" id="IPR036255">
    <property type="entry name" value="YgfB-like_sf"/>
</dbReference>
<gene>
    <name evidence="1" type="ORF">BTN50_0257</name>
</gene>
<dbReference type="KEGG" id="elux:BTN50_0257"/>
<name>A0A291B726_9GAMM</name>
<dbReference type="EMBL" id="CP020660">
    <property type="protein sequence ID" value="ATF08795.1"/>
    <property type="molecule type" value="Genomic_DNA"/>
</dbReference>
<dbReference type="SUPFAM" id="SSF101327">
    <property type="entry name" value="YgfB-like"/>
    <property type="match status" value="1"/>
</dbReference>
<protein>
    <submittedName>
        <fullName evidence="1">Uncharacterized protein</fullName>
    </submittedName>
</protein>
<accession>A0A291B726</accession>
<keyword evidence="2" id="KW-1185">Reference proteome</keyword>
<evidence type="ECO:0000313" key="2">
    <source>
        <dbReference type="Proteomes" id="UP000218160"/>
    </source>
</evidence>
<dbReference type="Gene3D" id="1.20.120.740">
    <property type="entry name" value="YgfB uncharacterised protein family UPF0149, PF03695"/>
    <property type="match status" value="1"/>
</dbReference>
<dbReference type="AlphaFoldDB" id="A0A291B726"/>
<organism evidence="1 2">
    <name type="scientific">Candidatus Enterovibrio altilux</name>
    <dbReference type="NCBI Taxonomy" id="1927128"/>
    <lineage>
        <taxon>Bacteria</taxon>
        <taxon>Pseudomonadati</taxon>
        <taxon>Pseudomonadota</taxon>
        <taxon>Gammaproteobacteria</taxon>
        <taxon>Vibrionales</taxon>
        <taxon>Vibrionaceae</taxon>
        <taxon>Enterovibrio</taxon>
    </lineage>
</organism>
<proteinExistence type="predicted"/>
<evidence type="ECO:0000313" key="1">
    <source>
        <dbReference type="EMBL" id="ATF08795.1"/>
    </source>
</evidence>
<reference evidence="2" key="1">
    <citation type="submission" date="2017-04" db="EMBL/GenBank/DDBJ databases">
        <title>Genome evolution of the luminous symbionts of deep sea anglerfish.</title>
        <authorList>
            <person name="Hendry T.A."/>
        </authorList>
    </citation>
    <scope>NUCLEOTIDE SEQUENCE [LARGE SCALE GENOMIC DNA]</scope>
</reference>
<sequence>MIPITLFNYSKIAAILSTDSIAVSTTEIHGLLSGTLCGG</sequence>
<dbReference type="Proteomes" id="UP000218160">
    <property type="component" value="Chromosome 1"/>
</dbReference>